<dbReference type="InterPro" id="IPR018968">
    <property type="entry name" value="Phasin"/>
</dbReference>
<feature type="domain" description="Phasin" evidence="2">
    <location>
        <begin position="211"/>
        <end position="306"/>
    </location>
</feature>
<protein>
    <submittedName>
        <fullName evidence="3">Phasin family protein</fullName>
    </submittedName>
</protein>
<dbReference type="EMBL" id="JAVRHS010000011">
    <property type="protein sequence ID" value="MDT0576769.1"/>
    <property type="molecule type" value="Genomic_DNA"/>
</dbReference>
<proteinExistence type="predicted"/>
<accession>A0ABU2ZKD0</accession>
<evidence type="ECO:0000256" key="1">
    <source>
        <dbReference type="SAM" id="MobiDB-lite"/>
    </source>
</evidence>
<evidence type="ECO:0000259" key="2">
    <source>
        <dbReference type="Pfam" id="PF09361"/>
    </source>
</evidence>
<feature type="compositionally biased region" description="Low complexity" evidence="1">
    <location>
        <begin position="155"/>
        <end position="166"/>
    </location>
</feature>
<organism evidence="3 4">
    <name type="scientific">Croceicoccus esteveae</name>
    <dbReference type="NCBI Taxonomy" id="3075597"/>
    <lineage>
        <taxon>Bacteria</taxon>
        <taxon>Pseudomonadati</taxon>
        <taxon>Pseudomonadota</taxon>
        <taxon>Alphaproteobacteria</taxon>
        <taxon>Sphingomonadales</taxon>
        <taxon>Erythrobacteraceae</taxon>
        <taxon>Croceicoccus</taxon>
    </lineage>
</organism>
<dbReference type="Proteomes" id="UP001259803">
    <property type="component" value="Unassembled WGS sequence"/>
</dbReference>
<name>A0ABU2ZKD0_9SPHN</name>
<sequence>MADDKTNGSPIPAPQEALANVPEEKAAIDILAAVNSAGQDRPVLHNAGSGSPVLAADATRDMATASVAVARQIVRNKPAAVKGSGQGSGAAVDVPEAKPAPVPVKRNDETRKSQPAKGAAKKDKVQRQANMIKASARRDAAVSAGTRGHSGNSDAAKAAITTKTKTSPQENTKMSTSETIGNNMKAGMSEMNARTRNAYEKSTELLSHAGEFARGNMEAVVEANKILAAGLQDMGRTALADGKTEFEALTADMREMAGVRSPTDLFQLQSTMMRKQFDKVVALASKNTESMLKLVNDASQPLSNRVSLAMEKSRAA</sequence>
<keyword evidence="4" id="KW-1185">Reference proteome</keyword>
<comment type="caution">
    <text evidence="3">The sequence shown here is derived from an EMBL/GenBank/DDBJ whole genome shotgun (WGS) entry which is preliminary data.</text>
</comment>
<reference evidence="3 4" key="1">
    <citation type="submission" date="2023-09" db="EMBL/GenBank/DDBJ databases">
        <authorList>
            <person name="Rey-Velasco X."/>
        </authorList>
    </citation>
    <scope>NUCLEOTIDE SEQUENCE [LARGE SCALE GENOMIC DNA]</scope>
    <source>
        <strain evidence="3 4">F390</strain>
    </source>
</reference>
<evidence type="ECO:0000313" key="4">
    <source>
        <dbReference type="Proteomes" id="UP001259803"/>
    </source>
</evidence>
<dbReference type="Pfam" id="PF09361">
    <property type="entry name" value="Phasin_2"/>
    <property type="match status" value="1"/>
</dbReference>
<feature type="compositionally biased region" description="Low complexity" evidence="1">
    <location>
        <begin position="90"/>
        <end position="99"/>
    </location>
</feature>
<evidence type="ECO:0000313" key="3">
    <source>
        <dbReference type="EMBL" id="MDT0576769.1"/>
    </source>
</evidence>
<gene>
    <name evidence="3" type="ORF">RM533_11345</name>
</gene>
<dbReference type="RefSeq" id="WP_311341346.1">
    <property type="nucleotide sequence ID" value="NZ_JAVRHS010000011.1"/>
</dbReference>
<feature type="compositionally biased region" description="Polar residues" evidence="1">
    <location>
        <begin position="167"/>
        <end position="182"/>
    </location>
</feature>
<feature type="region of interest" description="Disordered" evidence="1">
    <location>
        <begin position="76"/>
        <end position="182"/>
    </location>
</feature>